<dbReference type="KEGG" id="aca:ACP_2999"/>
<dbReference type="InParanoid" id="C1F4F6"/>
<dbReference type="HOGENOM" id="CLU_684475_0_0_0"/>
<protein>
    <recommendedName>
        <fullName evidence="3">NERD domain-containing protein</fullName>
    </recommendedName>
</protein>
<evidence type="ECO:0000313" key="1">
    <source>
        <dbReference type="EMBL" id="ACO33231.1"/>
    </source>
</evidence>
<evidence type="ECO:0000313" key="2">
    <source>
        <dbReference type="Proteomes" id="UP000002207"/>
    </source>
</evidence>
<dbReference type="EMBL" id="CP001472">
    <property type="protein sequence ID" value="ACO33231.1"/>
    <property type="molecule type" value="Genomic_DNA"/>
</dbReference>
<proteinExistence type="predicted"/>
<dbReference type="Proteomes" id="UP000002207">
    <property type="component" value="Chromosome"/>
</dbReference>
<dbReference type="AlphaFoldDB" id="C1F4F6"/>
<reference evidence="1 2" key="1">
    <citation type="journal article" date="2009" name="Appl. Environ. Microbiol.">
        <title>Three genomes from the phylum Acidobacteria provide insight into the lifestyles of these microorganisms in soils.</title>
        <authorList>
            <person name="Ward N.L."/>
            <person name="Challacombe J.F."/>
            <person name="Janssen P.H."/>
            <person name="Henrissat B."/>
            <person name="Coutinho P.M."/>
            <person name="Wu M."/>
            <person name="Xie G."/>
            <person name="Haft D.H."/>
            <person name="Sait M."/>
            <person name="Badger J."/>
            <person name="Barabote R.D."/>
            <person name="Bradley B."/>
            <person name="Brettin T.S."/>
            <person name="Brinkac L.M."/>
            <person name="Bruce D."/>
            <person name="Creasy T."/>
            <person name="Daugherty S.C."/>
            <person name="Davidsen T.M."/>
            <person name="DeBoy R.T."/>
            <person name="Detter J.C."/>
            <person name="Dodson R.J."/>
            <person name="Durkin A.S."/>
            <person name="Ganapathy A."/>
            <person name="Gwinn-Giglio M."/>
            <person name="Han C.S."/>
            <person name="Khouri H."/>
            <person name="Kiss H."/>
            <person name="Kothari S.P."/>
            <person name="Madupu R."/>
            <person name="Nelson K.E."/>
            <person name="Nelson W.C."/>
            <person name="Paulsen I."/>
            <person name="Penn K."/>
            <person name="Ren Q."/>
            <person name="Rosovitz M.J."/>
            <person name="Selengut J.D."/>
            <person name="Shrivastava S."/>
            <person name="Sullivan S.A."/>
            <person name="Tapia R."/>
            <person name="Thompson L.S."/>
            <person name="Watkins K.L."/>
            <person name="Yang Q."/>
            <person name="Yu C."/>
            <person name="Zafar N."/>
            <person name="Zhou L."/>
            <person name="Kuske C.R."/>
        </authorList>
    </citation>
    <scope>NUCLEOTIDE SEQUENCE [LARGE SCALE GENOMIC DNA]</scope>
    <source>
        <strain evidence="2">ATCC 51196 / DSM 11244 / BCRC 80197 / JCM 7670 / NBRC 15755 / NCIMB 13165 / 161</strain>
    </source>
</reference>
<accession>C1F4F6</accession>
<name>C1F4F6_ACIC5</name>
<evidence type="ECO:0008006" key="3">
    <source>
        <dbReference type="Google" id="ProtNLM"/>
    </source>
</evidence>
<dbReference type="OrthoDB" id="1224850at2"/>
<sequence>MHLPSAELRQELLSAPAFARFVKSVGSSGSETTLIFKGATLTLKYLIRRAHLSILIEQLSSGELLYAVLIDEYDNKPAAIWSLVETEDEFSALIDLAKIRSFPLFLFNEAAVNVCWANVHFELLSPLDSIIRAPIVFSSRVKTQEDSRLAEAAIDAALSGSTFSIALRTKEPLKWNAITSHYITNQLVASPIGILTENEGDQQEELCTWLLDNLSPSGAYRGPVVKEEKQDRELTDVLINYPGGCFLIESKTLAVLERDELPPRSRLRKNVLKNIKKALAQLPGASRNIRVGLKVTSASGEAVTINKEMPPHCIVLVPELSLLTSEDALGGDLLKEFLRQHGAYLHILDPSELMDLMRAAGHMAFLSEKTSRMIAFDAMLIARWQKAVDLDSPHFKLKIHFV</sequence>
<organism evidence="1 2">
    <name type="scientific">Acidobacterium capsulatum (strain ATCC 51196 / DSM 11244 / BCRC 80197 / JCM 7670 / NBRC 15755 / NCIMB 13165 / 161)</name>
    <dbReference type="NCBI Taxonomy" id="240015"/>
    <lineage>
        <taxon>Bacteria</taxon>
        <taxon>Pseudomonadati</taxon>
        <taxon>Acidobacteriota</taxon>
        <taxon>Terriglobia</taxon>
        <taxon>Terriglobales</taxon>
        <taxon>Acidobacteriaceae</taxon>
        <taxon>Acidobacterium</taxon>
    </lineage>
</organism>
<dbReference type="RefSeq" id="WP_015898048.1">
    <property type="nucleotide sequence ID" value="NC_012483.1"/>
</dbReference>
<keyword evidence="2" id="KW-1185">Reference proteome</keyword>
<gene>
    <name evidence="1" type="ordered locus">ACP_2999</name>
</gene>